<protein>
    <submittedName>
        <fullName evidence="3">Transposase</fullName>
    </submittedName>
</protein>
<dbReference type="RefSeq" id="WP_149567401.1">
    <property type="nucleotide sequence ID" value="NZ_CP035807.1"/>
</dbReference>
<dbReference type="EMBL" id="CP035807">
    <property type="protein sequence ID" value="QEN06260.1"/>
    <property type="molecule type" value="Genomic_DNA"/>
</dbReference>
<dbReference type="OrthoDB" id="4956084at2"/>
<accession>A0A5C1QGR0</accession>
<gene>
    <name evidence="1" type="ORF">EW093_05330</name>
    <name evidence="2" type="ORF">EW093_05620</name>
    <name evidence="3" type="ORF">EW093_16710</name>
</gene>
<dbReference type="NCBIfam" id="NF033819">
    <property type="entry name" value="IS66_TnpB"/>
    <property type="match status" value="1"/>
</dbReference>
<dbReference type="AlphaFoldDB" id="A0A5C1QGR0"/>
<proteinExistence type="predicted"/>
<dbReference type="InterPro" id="IPR008878">
    <property type="entry name" value="Transposase_IS66_Orf2"/>
</dbReference>
<dbReference type="EMBL" id="CP035807">
    <property type="protein sequence ID" value="QEN04147.1"/>
    <property type="molecule type" value="Genomic_DNA"/>
</dbReference>
<dbReference type="EMBL" id="CP035807">
    <property type="protein sequence ID" value="QEN04204.1"/>
    <property type="molecule type" value="Genomic_DNA"/>
</dbReference>
<evidence type="ECO:0000313" key="1">
    <source>
        <dbReference type="EMBL" id="QEN04147.1"/>
    </source>
</evidence>
<dbReference type="Pfam" id="PF05717">
    <property type="entry name" value="TnpB_IS66"/>
    <property type="match status" value="1"/>
</dbReference>
<dbReference type="KEGG" id="sper:EW093_05620"/>
<dbReference type="PANTHER" id="PTHR36455">
    <property type="match status" value="1"/>
</dbReference>
<keyword evidence="4" id="KW-1185">Reference proteome</keyword>
<organism evidence="3 4">
    <name type="scientific">Thiospirochaeta perfilievii</name>
    <dbReference type="NCBI Taxonomy" id="252967"/>
    <lineage>
        <taxon>Bacteria</taxon>
        <taxon>Pseudomonadati</taxon>
        <taxon>Spirochaetota</taxon>
        <taxon>Spirochaetia</taxon>
        <taxon>Spirochaetales</taxon>
        <taxon>Spirochaetaceae</taxon>
        <taxon>Thiospirochaeta</taxon>
    </lineage>
</organism>
<evidence type="ECO:0000313" key="2">
    <source>
        <dbReference type="EMBL" id="QEN04204.1"/>
    </source>
</evidence>
<sequence>MILDFTNLSIYVRPGVTDMRKQINGLSVLTEDEMGMDSGSGSLFLFCSRNRKTLKCIYWDRNGFCMWQKKLEKDKFPWPMTEEDAQEITFEQLKLLLDGIDFWKAHKEIKFKEMN</sequence>
<dbReference type="Proteomes" id="UP000323824">
    <property type="component" value="Chromosome"/>
</dbReference>
<dbReference type="KEGG" id="sper:EW093_05330"/>
<dbReference type="KEGG" id="sper:EW093_16710"/>
<name>A0A5C1QGR0_9SPIO</name>
<dbReference type="PANTHER" id="PTHR36455:SF1">
    <property type="entry name" value="BLR8292 PROTEIN"/>
    <property type="match status" value="1"/>
</dbReference>
<evidence type="ECO:0000313" key="3">
    <source>
        <dbReference type="EMBL" id="QEN06260.1"/>
    </source>
</evidence>
<evidence type="ECO:0000313" key="4">
    <source>
        <dbReference type="Proteomes" id="UP000323824"/>
    </source>
</evidence>
<reference evidence="3 4" key="1">
    <citation type="submission" date="2019-02" db="EMBL/GenBank/DDBJ databases">
        <authorList>
            <person name="Fomenkov A."/>
            <person name="Dubinina G."/>
            <person name="Grabovich M."/>
            <person name="Vincze T."/>
            <person name="Roberts R.J."/>
        </authorList>
    </citation>
    <scope>NUCLEOTIDE SEQUENCE [LARGE SCALE GENOMIC DNA]</scope>
    <source>
        <strain evidence="3 4">P</strain>
    </source>
</reference>
<reference evidence="3 4" key="2">
    <citation type="submission" date="2019-09" db="EMBL/GenBank/DDBJ databases">
        <title>Complete Genome Sequence and Methylome Analysis of free living Spirochaetas.</title>
        <authorList>
            <person name="Leshcheva N."/>
            <person name="Mikheeva N."/>
        </authorList>
    </citation>
    <scope>NUCLEOTIDE SEQUENCE [LARGE SCALE GENOMIC DNA]</scope>
    <source>
        <strain evidence="3 4">P</strain>
    </source>
</reference>